<dbReference type="InterPro" id="IPR050109">
    <property type="entry name" value="HTH-type_TetR-like_transc_reg"/>
</dbReference>
<evidence type="ECO:0000313" key="7">
    <source>
        <dbReference type="EMBL" id="ACQ81098.1"/>
    </source>
</evidence>
<gene>
    <name evidence="7" type="ordered locus">Bcav_2853</name>
</gene>
<dbReference type="Proteomes" id="UP000007962">
    <property type="component" value="Chromosome"/>
</dbReference>
<evidence type="ECO:0000256" key="4">
    <source>
        <dbReference type="ARBA" id="ARBA00023163"/>
    </source>
</evidence>
<dbReference type="InterPro" id="IPR036271">
    <property type="entry name" value="Tet_transcr_reg_TetR-rel_C_sf"/>
</dbReference>
<evidence type="ECO:0000256" key="2">
    <source>
        <dbReference type="ARBA" id="ARBA00023015"/>
    </source>
</evidence>
<dbReference type="InterPro" id="IPR039538">
    <property type="entry name" value="BetI_C"/>
</dbReference>
<sequence length="195" mass="20771">MQAAMQVFGSKGYHAGSLADVAEQVGITQAGVLHHFGSKDLLLQEVLRLRDRIDVADVEGHHMPGGRGMFSHLERTAEKNARRRGVVQAYTVLTAEAVTDGHSASDWARERFAVLRAEIVTALRDAAADGGGPTPSEERLSHAASSVIGVMDGLQIQWLLDPDAVDLSAATAFAIDAVLATVLDRPGPTVRLDVD</sequence>
<evidence type="ECO:0000256" key="1">
    <source>
        <dbReference type="ARBA" id="ARBA00022491"/>
    </source>
</evidence>
<dbReference type="AlphaFoldDB" id="C5BYY3"/>
<dbReference type="InterPro" id="IPR001647">
    <property type="entry name" value="HTH_TetR"/>
</dbReference>
<organism evidence="7 8">
    <name type="scientific">Beutenbergia cavernae (strain ATCC BAA-8 / DSM 12333 / CCUG 43141 / JCM 11478 / NBRC 16432 / NCIMB 13614 / HKI 0122)</name>
    <dbReference type="NCBI Taxonomy" id="471853"/>
    <lineage>
        <taxon>Bacteria</taxon>
        <taxon>Bacillati</taxon>
        <taxon>Actinomycetota</taxon>
        <taxon>Actinomycetes</taxon>
        <taxon>Micrococcales</taxon>
        <taxon>Beutenbergiaceae</taxon>
        <taxon>Beutenbergia</taxon>
    </lineage>
</organism>
<protein>
    <submittedName>
        <fullName evidence="7">Transcriptional regulator, TetR family</fullName>
    </submittedName>
</protein>
<keyword evidence="4" id="KW-0804">Transcription</keyword>
<keyword evidence="1" id="KW-0678">Repressor</keyword>
<dbReference type="GO" id="GO:0000976">
    <property type="term" value="F:transcription cis-regulatory region binding"/>
    <property type="evidence" value="ECO:0007669"/>
    <property type="project" value="TreeGrafter"/>
</dbReference>
<keyword evidence="8" id="KW-1185">Reference proteome</keyword>
<proteinExistence type="predicted"/>
<accession>C5BYY3</accession>
<evidence type="ECO:0000256" key="3">
    <source>
        <dbReference type="ARBA" id="ARBA00023125"/>
    </source>
</evidence>
<dbReference type="Pfam" id="PF00440">
    <property type="entry name" value="TetR_N"/>
    <property type="match status" value="1"/>
</dbReference>
<dbReference type="KEGG" id="bcv:Bcav_2853"/>
<dbReference type="EMBL" id="CP001618">
    <property type="protein sequence ID" value="ACQ81098.1"/>
    <property type="molecule type" value="Genomic_DNA"/>
</dbReference>
<dbReference type="SUPFAM" id="SSF48498">
    <property type="entry name" value="Tetracyclin repressor-like, C-terminal domain"/>
    <property type="match status" value="1"/>
</dbReference>
<feature type="domain" description="HTH tetR-type" evidence="6">
    <location>
        <begin position="1"/>
        <end position="54"/>
    </location>
</feature>
<keyword evidence="2" id="KW-0805">Transcription regulation</keyword>
<dbReference type="PROSITE" id="PS50977">
    <property type="entry name" value="HTH_TETR_2"/>
    <property type="match status" value="1"/>
</dbReference>
<name>C5BYY3_BEUC1</name>
<evidence type="ECO:0000256" key="5">
    <source>
        <dbReference type="PROSITE-ProRule" id="PRU00335"/>
    </source>
</evidence>
<reference evidence="7 8" key="1">
    <citation type="journal article" date="2009" name="Stand. Genomic Sci.">
        <title>Complete genome sequence of Beutenbergia cavernae type strain (HKI 0122).</title>
        <authorList>
            <person name="Land M."/>
            <person name="Pukall R."/>
            <person name="Abt B."/>
            <person name="Goker M."/>
            <person name="Rohde M."/>
            <person name="Glavina Del Rio T."/>
            <person name="Tice H."/>
            <person name="Copeland A."/>
            <person name="Cheng J.F."/>
            <person name="Lucas S."/>
            <person name="Chen F."/>
            <person name="Nolan M."/>
            <person name="Bruce D."/>
            <person name="Goodwin L."/>
            <person name="Pitluck S."/>
            <person name="Ivanova N."/>
            <person name="Mavromatis K."/>
            <person name="Ovchinnikova G."/>
            <person name="Pati A."/>
            <person name="Chen A."/>
            <person name="Palaniappan K."/>
            <person name="Hauser L."/>
            <person name="Chang Y.J."/>
            <person name="Jefferies C.C."/>
            <person name="Saunders E."/>
            <person name="Brettin T."/>
            <person name="Detter J.C."/>
            <person name="Han C."/>
            <person name="Chain P."/>
            <person name="Bristow J."/>
            <person name="Eisen J.A."/>
            <person name="Markowitz V."/>
            <person name="Hugenholtz P."/>
            <person name="Kyrpides N.C."/>
            <person name="Klenk H.P."/>
            <person name="Lapidus A."/>
        </authorList>
    </citation>
    <scope>NUCLEOTIDE SEQUENCE [LARGE SCALE GENOMIC DNA]</scope>
    <source>
        <strain evidence="8">ATCC BAA-8 / DSM 12333 / NBRC 16432</strain>
    </source>
</reference>
<dbReference type="InterPro" id="IPR009057">
    <property type="entry name" value="Homeodomain-like_sf"/>
</dbReference>
<dbReference type="eggNOG" id="COG1309">
    <property type="taxonomic scope" value="Bacteria"/>
</dbReference>
<dbReference type="Gene3D" id="1.10.357.10">
    <property type="entry name" value="Tetracycline Repressor, domain 2"/>
    <property type="match status" value="1"/>
</dbReference>
<dbReference type="Pfam" id="PF13977">
    <property type="entry name" value="TetR_C_6"/>
    <property type="match status" value="1"/>
</dbReference>
<evidence type="ECO:0000313" key="8">
    <source>
        <dbReference type="Proteomes" id="UP000007962"/>
    </source>
</evidence>
<feature type="DNA-binding region" description="H-T-H motif" evidence="5">
    <location>
        <begin position="17"/>
        <end position="36"/>
    </location>
</feature>
<evidence type="ECO:0000259" key="6">
    <source>
        <dbReference type="PROSITE" id="PS50977"/>
    </source>
</evidence>
<dbReference type="HOGENOM" id="CLU_069356_44_1_11"/>
<dbReference type="SUPFAM" id="SSF46689">
    <property type="entry name" value="Homeodomain-like"/>
    <property type="match status" value="1"/>
</dbReference>
<dbReference type="PANTHER" id="PTHR30055:SF234">
    <property type="entry name" value="HTH-TYPE TRANSCRIPTIONAL REGULATOR BETI"/>
    <property type="match status" value="1"/>
</dbReference>
<dbReference type="STRING" id="471853.Bcav_2853"/>
<keyword evidence="3 5" id="KW-0238">DNA-binding</keyword>
<dbReference type="PANTHER" id="PTHR30055">
    <property type="entry name" value="HTH-TYPE TRANSCRIPTIONAL REGULATOR RUTR"/>
    <property type="match status" value="1"/>
</dbReference>
<dbReference type="GO" id="GO:0003700">
    <property type="term" value="F:DNA-binding transcription factor activity"/>
    <property type="evidence" value="ECO:0007669"/>
    <property type="project" value="TreeGrafter"/>
</dbReference>